<evidence type="ECO:0000256" key="3">
    <source>
        <dbReference type="ARBA" id="ARBA00009336"/>
    </source>
</evidence>
<dbReference type="FunFam" id="3.10.50.10:FF:000002">
    <property type="entry name" value="Chitinase domain-containing protein 1"/>
    <property type="match status" value="1"/>
</dbReference>
<evidence type="ECO:0000256" key="7">
    <source>
        <dbReference type="ARBA" id="ARBA00040976"/>
    </source>
</evidence>
<dbReference type="GO" id="GO:0005975">
    <property type="term" value="P:carbohydrate metabolic process"/>
    <property type="evidence" value="ECO:0007669"/>
    <property type="project" value="InterPro"/>
</dbReference>
<dbReference type="OrthoDB" id="10254444at2759"/>
<keyword evidence="6" id="KW-0458">Lysosome</keyword>
<gene>
    <name evidence="9" type="ORF">DUI87_22827</name>
</gene>
<evidence type="ECO:0000259" key="8">
    <source>
        <dbReference type="PROSITE" id="PS51910"/>
    </source>
</evidence>
<evidence type="ECO:0000313" key="10">
    <source>
        <dbReference type="Proteomes" id="UP000269221"/>
    </source>
</evidence>
<dbReference type="PANTHER" id="PTHR46066">
    <property type="entry name" value="CHITINASE DOMAIN-CONTAINING PROTEIN 1 FAMILY MEMBER"/>
    <property type="match status" value="1"/>
</dbReference>
<dbReference type="GO" id="GO:0005764">
    <property type="term" value="C:lysosome"/>
    <property type="evidence" value="ECO:0007669"/>
    <property type="project" value="UniProtKB-SubCell"/>
</dbReference>
<feature type="domain" description="GH18" evidence="8">
    <location>
        <begin position="1"/>
        <end position="119"/>
    </location>
</feature>
<dbReference type="GO" id="GO:0005576">
    <property type="term" value="C:extracellular region"/>
    <property type="evidence" value="ECO:0007669"/>
    <property type="project" value="UniProtKB-SubCell"/>
</dbReference>
<dbReference type="PANTHER" id="PTHR46066:SF2">
    <property type="entry name" value="CHITINASE DOMAIN-CONTAINING PROTEIN 1"/>
    <property type="match status" value="1"/>
</dbReference>
<protein>
    <recommendedName>
        <fullName evidence="7">Chitinase domain-containing protein 1</fullName>
    </recommendedName>
</protein>
<dbReference type="GO" id="GO:0070492">
    <property type="term" value="F:oligosaccharide binding"/>
    <property type="evidence" value="ECO:0007669"/>
    <property type="project" value="TreeGrafter"/>
</dbReference>
<evidence type="ECO:0000256" key="6">
    <source>
        <dbReference type="ARBA" id="ARBA00023228"/>
    </source>
</evidence>
<reference evidence="9 10" key="1">
    <citation type="submission" date="2018-07" db="EMBL/GenBank/DDBJ databases">
        <title>A high quality draft genome assembly of the barn swallow (H. rustica rustica).</title>
        <authorList>
            <person name="Formenti G."/>
            <person name="Chiara M."/>
            <person name="Poveda L."/>
            <person name="Francoijs K.-J."/>
            <person name="Bonisoli-Alquati A."/>
            <person name="Canova L."/>
            <person name="Gianfranceschi L."/>
            <person name="Horner D.S."/>
            <person name="Saino N."/>
        </authorList>
    </citation>
    <scope>NUCLEOTIDE SEQUENCE [LARGE SCALE GENOMIC DNA]</scope>
    <source>
        <strain evidence="9">Chelidonia</strain>
        <tissue evidence="9">Blood</tissue>
    </source>
</reference>
<comment type="caution">
    <text evidence="9">The sequence shown here is derived from an EMBL/GenBank/DDBJ whole genome shotgun (WGS) entry which is preliminary data.</text>
</comment>
<comment type="similarity">
    <text evidence="3">Belongs to the glycosyl hydrolase 18 family.</text>
</comment>
<evidence type="ECO:0000313" key="9">
    <source>
        <dbReference type="EMBL" id="RMC00222.1"/>
    </source>
</evidence>
<sequence>MQTLSLYCEDTMSYKFTAYQLFQPSSPYRVLGTSSTPSSLPVRGDRYIETLKEHKPKIVWDEQIAEHYFEYKKNKGGKHAVFYPTLKSIQLRLELAKELGTGISIWELGQGLDYFYDLL</sequence>
<dbReference type="GO" id="GO:0012505">
    <property type="term" value="C:endomembrane system"/>
    <property type="evidence" value="ECO:0007669"/>
    <property type="project" value="TreeGrafter"/>
</dbReference>
<evidence type="ECO:0000256" key="1">
    <source>
        <dbReference type="ARBA" id="ARBA00004371"/>
    </source>
</evidence>
<name>A0A3M0JGN5_HIRRU</name>
<dbReference type="STRING" id="333673.A0A3M0JGN5"/>
<keyword evidence="10" id="KW-1185">Reference proteome</keyword>
<evidence type="ECO:0000256" key="4">
    <source>
        <dbReference type="ARBA" id="ARBA00022525"/>
    </source>
</evidence>
<proteinExistence type="inferred from homology"/>
<keyword evidence="5" id="KW-0732">Signal</keyword>
<dbReference type="AlphaFoldDB" id="A0A3M0JGN5"/>
<dbReference type="Proteomes" id="UP000269221">
    <property type="component" value="Unassembled WGS sequence"/>
</dbReference>
<keyword evidence="4" id="KW-0964">Secreted</keyword>
<comment type="subcellular location">
    <subcellularLocation>
        <location evidence="1">Lysosome</location>
    </subcellularLocation>
    <subcellularLocation>
        <location evidence="2">Secreted</location>
    </subcellularLocation>
</comment>
<dbReference type="EMBL" id="QRBI01000144">
    <property type="protein sequence ID" value="RMC00222.1"/>
    <property type="molecule type" value="Genomic_DNA"/>
</dbReference>
<organism evidence="9 10">
    <name type="scientific">Hirundo rustica rustica</name>
    <dbReference type="NCBI Taxonomy" id="333673"/>
    <lineage>
        <taxon>Eukaryota</taxon>
        <taxon>Metazoa</taxon>
        <taxon>Chordata</taxon>
        <taxon>Craniata</taxon>
        <taxon>Vertebrata</taxon>
        <taxon>Euteleostomi</taxon>
        <taxon>Archelosauria</taxon>
        <taxon>Archosauria</taxon>
        <taxon>Dinosauria</taxon>
        <taxon>Saurischia</taxon>
        <taxon>Theropoda</taxon>
        <taxon>Coelurosauria</taxon>
        <taxon>Aves</taxon>
        <taxon>Neognathae</taxon>
        <taxon>Neoaves</taxon>
        <taxon>Telluraves</taxon>
        <taxon>Australaves</taxon>
        <taxon>Passeriformes</taxon>
        <taxon>Sylvioidea</taxon>
        <taxon>Hirundinidae</taxon>
        <taxon>Hirundo</taxon>
    </lineage>
</organism>
<dbReference type="InterPro" id="IPR001223">
    <property type="entry name" value="Glyco_hydro18_cat"/>
</dbReference>
<evidence type="ECO:0000256" key="5">
    <source>
        <dbReference type="ARBA" id="ARBA00022729"/>
    </source>
</evidence>
<dbReference type="InterPro" id="IPR029070">
    <property type="entry name" value="Chitinase_insertion_sf"/>
</dbReference>
<accession>A0A3M0JGN5</accession>
<dbReference type="Gene3D" id="3.10.50.10">
    <property type="match status" value="1"/>
</dbReference>
<evidence type="ECO:0000256" key="2">
    <source>
        <dbReference type="ARBA" id="ARBA00004613"/>
    </source>
</evidence>
<dbReference type="PROSITE" id="PS51910">
    <property type="entry name" value="GH18_2"/>
    <property type="match status" value="1"/>
</dbReference>